<gene>
    <name evidence="6" type="ORF">V3H18_01245</name>
</gene>
<dbReference type="SUPFAM" id="SSF51161">
    <property type="entry name" value="Trimeric LpxA-like enzymes"/>
    <property type="match status" value="1"/>
</dbReference>
<evidence type="ECO:0000313" key="7">
    <source>
        <dbReference type="Proteomes" id="UP001350748"/>
    </source>
</evidence>
<dbReference type="CDD" id="cd03360">
    <property type="entry name" value="LbH_AT_putative"/>
    <property type="match status" value="1"/>
</dbReference>
<keyword evidence="4" id="KW-0012">Acyltransferase</keyword>
<dbReference type="InterPro" id="IPR011004">
    <property type="entry name" value="Trimer_LpxA-like_sf"/>
</dbReference>
<evidence type="ECO:0000256" key="1">
    <source>
        <dbReference type="ARBA" id="ARBA00007274"/>
    </source>
</evidence>
<dbReference type="Pfam" id="PF00132">
    <property type="entry name" value="Hexapep"/>
    <property type="match status" value="1"/>
</dbReference>
<protein>
    <submittedName>
        <fullName evidence="6">Acetyltransferase</fullName>
    </submittedName>
</protein>
<dbReference type="Pfam" id="PF17836">
    <property type="entry name" value="PglD_N"/>
    <property type="match status" value="1"/>
</dbReference>
<evidence type="ECO:0000256" key="3">
    <source>
        <dbReference type="ARBA" id="ARBA00022737"/>
    </source>
</evidence>
<evidence type="ECO:0000256" key="4">
    <source>
        <dbReference type="ARBA" id="ARBA00023315"/>
    </source>
</evidence>
<comment type="caution">
    <text evidence="6">The sequence shown here is derived from an EMBL/GenBank/DDBJ whole genome shotgun (WGS) entry which is preliminary data.</text>
</comment>
<evidence type="ECO:0000256" key="2">
    <source>
        <dbReference type="ARBA" id="ARBA00022679"/>
    </source>
</evidence>
<dbReference type="PANTHER" id="PTHR43300:SF7">
    <property type="entry name" value="UDP-N-ACETYLBACILLOSAMINE N-ACETYLTRANSFERASE"/>
    <property type="match status" value="1"/>
</dbReference>
<dbReference type="Gene3D" id="3.40.50.20">
    <property type="match status" value="1"/>
</dbReference>
<dbReference type="Gene3D" id="2.160.10.10">
    <property type="entry name" value="Hexapeptide repeat proteins"/>
    <property type="match status" value="1"/>
</dbReference>
<dbReference type="InterPro" id="IPR020019">
    <property type="entry name" value="AcTrfase_PglD-like"/>
</dbReference>
<organism evidence="6 7">
    <name type="scientific">Methylocystis borbori</name>
    <dbReference type="NCBI Taxonomy" id="3118750"/>
    <lineage>
        <taxon>Bacteria</taxon>
        <taxon>Pseudomonadati</taxon>
        <taxon>Pseudomonadota</taxon>
        <taxon>Alphaproteobacteria</taxon>
        <taxon>Hyphomicrobiales</taxon>
        <taxon>Methylocystaceae</taxon>
        <taxon>Methylocystis</taxon>
    </lineage>
</organism>
<accession>A0ABU7XD58</accession>
<reference evidence="6 7" key="1">
    <citation type="submission" date="2024-02" db="EMBL/GenBank/DDBJ databases">
        <authorList>
            <person name="Grouzdev D."/>
        </authorList>
    </citation>
    <scope>NUCLEOTIDE SEQUENCE [LARGE SCALE GENOMIC DNA]</scope>
    <source>
        <strain evidence="6 7">9N</strain>
    </source>
</reference>
<name>A0ABU7XD58_9HYPH</name>
<comment type="similarity">
    <text evidence="1">Belongs to the transferase hexapeptide repeat family.</text>
</comment>
<dbReference type="PROSITE" id="PS00101">
    <property type="entry name" value="HEXAPEP_TRANSFERASES"/>
    <property type="match status" value="1"/>
</dbReference>
<dbReference type="InterPro" id="IPR050179">
    <property type="entry name" value="Trans_hexapeptide_repeat"/>
</dbReference>
<dbReference type="Proteomes" id="UP001350748">
    <property type="component" value="Unassembled WGS sequence"/>
</dbReference>
<evidence type="ECO:0000313" key="6">
    <source>
        <dbReference type="EMBL" id="MEF3365150.1"/>
    </source>
</evidence>
<dbReference type="InterPro" id="IPR041561">
    <property type="entry name" value="PglD_N"/>
</dbReference>
<keyword evidence="3" id="KW-0677">Repeat</keyword>
<dbReference type="InterPro" id="IPR018357">
    <property type="entry name" value="Hexapep_transf_CS"/>
</dbReference>
<dbReference type="PANTHER" id="PTHR43300">
    <property type="entry name" value="ACETYLTRANSFERASE"/>
    <property type="match status" value="1"/>
</dbReference>
<sequence>MTNAHQDRKTPVLAPIVIIGSGGHAKVVIELARATGLFEVVGCTDPEPGARAVLGAPILGADDILPNLLERGVRAAAVALGANHVRARVIAKLHALGFELPALIHPRATISPSAVIGAGSVVMAGVVVNADARIGAGCIINTGATIDHDANIGQCVHIAPGSTLAGCVTIGDRTFLGAGTVVIPNIEIGADVIVGAGAVVVRPIAANAKAYGVPARLHES</sequence>
<evidence type="ECO:0000259" key="5">
    <source>
        <dbReference type="Pfam" id="PF17836"/>
    </source>
</evidence>
<dbReference type="NCBIfam" id="TIGR03570">
    <property type="entry name" value="NeuD_NnaD"/>
    <property type="match status" value="1"/>
</dbReference>
<dbReference type="RefSeq" id="WP_332080051.1">
    <property type="nucleotide sequence ID" value="NZ_JAZHYN010000002.1"/>
</dbReference>
<proteinExistence type="inferred from homology"/>
<keyword evidence="2" id="KW-0808">Transferase</keyword>
<keyword evidence="7" id="KW-1185">Reference proteome</keyword>
<dbReference type="InterPro" id="IPR001451">
    <property type="entry name" value="Hexapep"/>
</dbReference>
<dbReference type="EMBL" id="JAZHYN010000002">
    <property type="protein sequence ID" value="MEF3365150.1"/>
    <property type="molecule type" value="Genomic_DNA"/>
</dbReference>
<feature type="domain" description="PglD N-terminal" evidence="5">
    <location>
        <begin position="16"/>
        <end position="93"/>
    </location>
</feature>